<dbReference type="RefSeq" id="WP_137685097.1">
    <property type="nucleotide sequence ID" value="NZ_BIXZ01000009.1"/>
</dbReference>
<proteinExistence type="predicted"/>
<evidence type="ECO:0000313" key="2">
    <source>
        <dbReference type="Proteomes" id="UP000304382"/>
    </source>
</evidence>
<dbReference type="Gene3D" id="3.40.50.10600">
    <property type="entry name" value="SpoIIaa-like domains"/>
    <property type="match status" value="1"/>
</dbReference>
<organism evidence="1 2">
    <name type="scientific">Haloarcula mannanilytica</name>
    <dbReference type="NCBI Taxonomy" id="2509225"/>
    <lineage>
        <taxon>Archaea</taxon>
        <taxon>Methanobacteriati</taxon>
        <taxon>Methanobacteriota</taxon>
        <taxon>Stenosarchaea group</taxon>
        <taxon>Halobacteria</taxon>
        <taxon>Halobacteriales</taxon>
        <taxon>Haloarculaceae</taxon>
        <taxon>Haloarcula</taxon>
    </lineage>
</organism>
<accession>A0A4C2ETV9</accession>
<dbReference type="AlphaFoldDB" id="A0A4C2ETV9"/>
<dbReference type="InterPro" id="IPR036513">
    <property type="entry name" value="STAS_dom_sf"/>
</dbReference>
<dbReference type="SUPFAM" id="SSF52091">
    <property type="entry name" value="SpoIIaa-like"/>
    <property type="match status" value="1"/>
</dbReference>
<reference evidence="1 2" key="1">
    <citation type="submission" date="2019-02" db="EMBL/GenBank/DDBJ databases">
        <title>Haloarcula mannanilyticum sp. nov., a mannan degrading haloarchaeon isolated from commercial salt.</title>
        <authorList>
            <person name="Enomoto S."/>
            <person name="Shimane Y."/>
            <person name="Kamekura M."/>
            <person name="Ito T."/>
            <person name="Moriya O."/>
            <person name="Ihara K."/>
            <person name="Takahashi-Ando N."/>
            <person name="Fukushima Y."/>
            <person name="Yoshida Y."/>
            <person name="Usama R."/>
            <person name="Takai K."/>
            <person name="Minegishi H."/>
        </authorList>
    </citation>
    <scope>NUCLEOTIDE SEQUENCE [LARGE SCALE GENOMIC DNA]</scope>
    <source>
        <strain evidence="1 2">MD130-1</strain>
    </source>
</reference>
<comment type="caution">
    <text evidence="1">The sequence shown here is derived from an EMBL/GenBank/DDBJ whole genome shotgun (WGS) entry which is preliminary data.</text>
</comment>
<keyword evidence="2" id="KW-1185">Reference proteome</keyword>
<name>A0A4C2ETV9_9EURY</name>
<protein>
    <recommendedName>
        <fullName evidence="3">STAS/SEC14 domain-containing protein</fullName>
    </recommendedName>
</protein>
<evidence type="ECO:0008006" key="3">
    <source>
        <dbReference type="Google" id="ProtNLM"/>
    </source>
</evidence>
<dbReference type="InterPro" id="IPR038396">
    <property type="entry name" value="SpoIIAA-like_sf"/>
</dbReference>
<dbReference type="EMBL" id="BIXZ01000009">
    <property type="protein sequence ID" value="GCF15629.1"/>
    <property type="molecule type" value="Genomic_DNA"/>
</dbReference>
<dbReference type="GeneID" id="67179744"/>
<gene>
    <name evidence="1" type="ORF">Harman_35640</name>
</gene>
<dbReference type="Pfam" id="PF11964">
    <property type="entry name" value="SpoIIAA-like"/>
    <property type="match status" value="1"/>
</dbReference>
<dbReference type="Proteomes" id="UP000304382">
    <property type="component" value="Unassembled WGS sequence"/>
</dbReference>
<dbReference type="OrthoDB" id="333941at2157"/>
<evidence type="ECO:0000313" key="1">
    <source>
        <dbReference type="EMBL" id="GCF15629.1"/>
    </source>
</evidence>
<dbReference type="InterPro" id="IPR021866">
    <property type="entry name" value="SpoIIAA-like"/>
</dbReference>
<sequence length="127" mass="15057">MFEVLDETNENLIAIRVGKGTRTGYQELYSLLVEKSDQYGHIHVYEEVPNWTFGTFLTHLHGVVPDLRYGPDFDIDRYAAVGDTRWAKLLFDWWYAIRTIWPVAPNEMRYFDGKKREQALGWLREEI</sequence>